<organism evidence="1 2">
    <name type="scientific">Arenimonas metalli CF5-1</name>
    <dbReference type="NCBI Taxonomy" id="1384056"/>
    <lineage>
        <taxon>Bacteria</taxon>
        <taxon>Pseudomonadati</taxon>
        <taxon>Pseudomonadota</taxon>
        <taxon>Gammaproteobacteria</taxon>
        <taxon>Lysobacterales</taxon>
        <taxon>Lysobacteraceae</taxon>
        <taxon>Arenimonas</taxon>
    </lineage>
</organism>
<dbReference type="Gene3D" id="3.30.2310.40">
    <property type="match status" value="1"/>
</dbReference>
<dbReference type="EMBL" id="AVCK01000032">
    <property type="protein sequence ID" value="KFN45180.1"/>
    <property type="molecule type" value="Genomic_DNA"/>
</dbReference>
<dbReference type="Proteomes" id="UP000029393">
    <property type="component" value="Unassembled WGS sequence"/>
</dbReference>
<evidence type="ECO:0000313" key="1">
    <source>
        <dbReference type="EMBL" id="KFN45180.1"/>
    </source>
</evidence>
<reference evidence="1 2" key="1">
    <citation type="submission" date="2013-09" db="EMBL/GenBank/DDBJ databases">
        <title>Genome sequencing of Arenimonas metalli.</title>
        <authorList>
            <person name="Chen F."/>
            <person name="Wang G."/>
        </authorList>
    </citation>
    <scope>NUCLEOTIDE SEQUENCE [LARGE SCALE GENOMIC DNA]</scope>
    <source>
        <strain evidence="1 2">CF5-1</strain>
    </source>
</reference>
<dbReference type="STRING" id="1384056.N787_13380"/>
<evidence type="ECO:0008006" key="3">
    <source>
        <dbReference type="Google" id="ProtNLM"/>
    </source>
</evidence>
<name>A0A091BLH8_9GAMM</name>
<dbReference type="Pfam" id="PF15723">
    <property type="entry name" value="MqsR_toxin"/>
    <property type="match status" value="1"/>
</dbReference>
<dbReference type="PATRIC" id="fig|1384056.3.peg.1996"/>
<protein>
    <recommendedName>
        <fullName evidence="3">mRNA interferase MqsR</fullName>
    </recommendedName>
</protein>
<evidence type="ECO:0000313" key="2">
    <source>
        <dbReference type="Proteomes" id="UP000029393"/>
    </source>
</evidence>
<comment type="caution">
    <text evidence="1">The sequence shown here is derived from an EMBL/GenBank/DDBJ whole genome shotgun (WGS) entry which is preliminary data.</text>
</comment>
<dbReference type="InterPro" id="IPR031451">
    <property type="entry name" value="MqsR_toxin"/>
</dbReference>
<dbReference type="GO" id="GO:0044010">
    <property type="term" value="P:single-species biofilm formation"/>
    <property type="evidence" value="ECO:0007669"/>
    <property type="project" value="InterPro"/>
</dbReference>
<dbReference type="GO" id="GO:0017148">
    <property type="term" value="P:negative regulation of translation"/>
    <property type="evidence" value="ECO:0007669"/>
    <property type="project" value="InterPro"/>
</dbReference>
<dbReference type="eggNOG" id="ENOG5032TA0">
    <property type="taxonomic scope" value="Bacteria"/>
</dbReference>
<proteinExistence type="predicted"/>
<accession>A0A091BLH8</accession>
<dbReference type="InterPro" id="IPR038493">
    <property type="entry name" value="MqsR_sf"/>
</dbReference>
<dbReference type="OrthoDB" id="8611934at2"/>
<keyword evidence="2" id="KW-1185">Reference proteome</keyword>
<dbReference type="GO" id="GO:0009372">
    <property type="term" value="P:quorum sensing"/>
    <property type="evidence" value="ECO:0007669"/>
    <property type="project" value="InterPro"/>
</dbReference>
<dbReference type="AlphaFoldDB" id="A0A091BLH8"/>
<sequence>MEKGTPHFRLSVVKWLLQSGQVRTTMSSIQGAQALGLDRADMLAVVEALSSRDFHKSMTTYADHRLWQDVYLPMTDMGRLYVKLTVSDGLLIISFKEA</sequence>
<dbReference type="CDD" id="cd12869">
    <property type="entry name" value="MqsR"/>
    <property type="match status" value="1"/>
</dbReference>
<dbReference type="RefSeq" id="WP_034213556.1">
    <property type="nucleotide sequence ID" value="NZ_AVCK01000032.1"/>
</dbReference>
<gene>
    <name evidence="1" type="ORF">N787_13380</name>
</gene>